<dbReference type="InterPro" id="IPR025381">
    <property type="entry name" value="DUF4296"/>
</dbReference>
<dbReference type="AlphaFoldDB" id="A0A507ZNK0"/>
<dbReference type="Pfam" id="PF14129">
    <property type="entry name" value="DUF4296"/>
    <property type="match status" value="1"/>
</dbReference>
<dbReference type="OrthoDB" id="1525222at2"/>
<organism evidence="2 3">
    <name type="scientific">Haloflavibacter putidus</name>
    <dbReference type="NCBI Taxonomy" id="2576776"/>
    <lineage>
        <taxon>Bacteria</taxon>
        <taxon>Pseudomonadati</taxon>
        <taxon>Bacteroidota</taxon>
        <taxon>Flavobacteriia</taxon>
        <taxon>Flavobacteriales</taxon>
        <taxon>Flavobacteriaceae</taxon>
        <taxon>Haloflavibacter</taxon>
    </lineage>
</organism>
<dbReference type="RefSeq" id="WP_141421994.1">
    <property type="nucleotide sequence ID" value="NZ_VIAR01000008.1"/>
</dbReference>
<comment type="caution">
    <text evidence="2">The sequence shown here is derived from an EMBL/GenBank/DDBJ whole genome shotgun (WGS) entry which is preliminary data.</text>
</comment>
<reference evidence="2 3" key="1">
    <citation type="submission" date="2019-06" db="EMBL/GenBank/DDBJ databases">
        <title>Flavibacter putida gen. nov., sp. nov., a novel marine bacterium of the family Flavobacteriaceae isolated from coastal seawater.</title>
        <authorList>
            <person name="Feng X."/>
        </authorList>
    </citation>
    <scope>NUCLEOTIDE SEQUENCE [LARGE SCALE GENOMIC DNA]</scope>
    <source>
        <strain evidence="2 3">PLHSN227</strain>
    </source>
</reference>
<protein>
    <submittedName>
        <fullName evidence="2">DUF4296 domain-containing protein</fullName>
    </submittedName>
</protein>
<sequence length="141" mass="16244">MKKVVFTVLVLGLFAACQSVEKTEKPENLIPEDKMIEVLTDLAKLDASRSYNETSFSKRDVKIKKLIYAKYGIDSTQFAKSSNYYAEDFNVNQRLYDSVRVRLERDKARVDALIKKEDSLKNAKKQAIIKKSEKLSKKENN</sequence>
<evidence type="ECO:0000313" key="3">
    <source>
        <dbReference type="Proteomes" id="UP000317169"/>
    </source>
</evidence>
<evidence type="ECO:0000259" key="1">
    <source>
        <dbReference type="Pfam" id="PF14129"/>
    </source>
</evidence>
<name>A0A507ZNK0_9FLAO</name>
<dbReference type="EMBL" id="VIAR01000008">
    <property type="protein sequence ID" value="TQD38567.1"/>
    <property type="molecule type" value="Genomic_DNA"/>
</dbReference>
<gene>
    <name evidence="2" type="ORF">FKR84_09100</name>
</gene>
<dbReference type="Proteomes" id="UP000317169">
    <property type="component" value="Unassembled WGS sequence"/>
</dbReference>
<keyword evidence="3" id="KW-1185">Reference proteome</keyword>
<evidence type="ECO:0000313" key="2">
    <source>
        <dbReference type="EMBL" id="TQD38567.1"/>
    </source>
</evidence>
<dbReference type="PROSITE" id="PS51257">
    <property type="entry name" value="PROKAR_LIPOPROTEIN"/>
    <property type="match status" value="1"/>
</dbReference>
<feature type="domain" description="DUF4296" evidence="1">
    <location>
        <begin position="26"/>
        <end position="107"/>
    </location>
</feature>
<proteinExistence type="predicted"/>
<accession>A0A507ZNK0</accession>